<proteinExistence type="predicted"/>
<dbReference type="EMBL" id="BPLR01005702">
    <property type="protein sequence ID" value="GIY04369.1"/>
    <property type="molecule type" value="Genomic_DNA"/>
</dbReference>
<dbReference type="Proteomes" id="UP001054945">
    <property type="component" value="Unassembled WGS sequence"/>
</dbReference>
<name>A0AAV4Q4V8_CAEEX</name>
<reference evidence="1 2" key="1">
    <citation type="submission" date="2021-06" db="EMBL/GenBank/DDBJ databases">
        <title>Caerostris extrusa draft genome.</title>
        <authorList>
            <person name="Kono N."/>
            <person name="Arakawa K."/>
        </authorList>
    </citation>
    <scope>NUCLEOTIDE SEQUENCE [LARGE SCALE GENOMIC DNA]</scope>
</reference>
<comment type="caution">
    <text evidence="1">The sequence shown here is derived from an EMBL/GenBank/DDBJ whole genome shotgun (WGS) entry which is preliminary data.</text>
</comment>
<gene>
    <name evidence="1" type="ORF">CEXT_485031</name>
</gene>
<evidence type="ECO:0000313" key="1">
    <source>
        <dbReference type="EMBL" id="GIY04369.1"/>
    </source>
</evidence>
<dbReference type="AlphaFoldDB" id="A0AAV4Q4V8"/>
<accession>A0AAV4Q4V8</accession>
<evidence type="ECO:0000313" key="2">
    <source>
        <dbReference type="Proteomes" id="UP001054945"/>
    </source>
</evidence>
<protein>
    <submittedName>
        <fullName evidence="1">Uncharacterized protein</fullName>
    </submittedName>
</protein>
<sequence length="86" mass="9645">MSCCQSKKEVWTAIKSITSRRRQSVYLPTHLPVREEGVHASHCSRGYVSLALSVISLSLALREIVSRAFNLPVFSLLNLDAYKVLL</sequence>
<organism evidence="1 2">
    <name type="scientific">Caerostris extrusa</name>
    <name type="common">Bark spider</name>
    <name type="synonym">Caerostris bankana</name>
    <dbReference type="NCBI Taxonomy" id="172846"/>
    <lineage>
        <taxon>Eukaryota</taxon>
        <taxon>Metazoa</taxon>
        <taxon>Ecdysozoa</taxon>
        <taxon>Arthropoda</taxon>
        <taxon>Chelicerata</taxon>
        <taxon>Arachnida</taxon>
        <taxon>Araneae</taxon>
        <taxon>Araneomorphae</taxon>
        <taxon>Entelegynae</taxon>
        <taxon>Araneoidea</taxon>
        <taxon>Araneidae</taxon>
        <taxon>Caerostris</taxon>
    </lineage>
</organism>
<keyword evidence="2" id="KW-1185">Reference proteome</keyword>